<evidence type="ECO:0000256" key="3">
    <source>
        <dbReference type="ARBA" id="ARBA00023136"/>
    </source>
</evidence>
<gene>
    <name evidence="5" type="ORF">BmR1_04g08845</name>
</gene>
<dbReference type="KEGG" id="bmic:BmR1_04g08845"/>
<reference evidence="5 6" key="1">
    <citation type="journal article" date="2012" name="Nucleic Acids Res.">
        <title>Sequencing of the smallest Apicomplexan genome from the human pathogen Babesia microti.</title>
        <authorList>
            <person name="Cornillot E."/>
            <person name="Hadj-Kaddour K."/>
            <person name="Dassouli A."/>
            <person name="Noel B."/>
            <person name="Ranwez V."/>
            <person name="Vacherie B."/>
            <person name="Augagneur Y."/>
            <person name="Bres V."/>
            <person name="Duclos A."/>
            <person name="Randazzo S."/>
            <person name="Carcy B."/>
            <person name="Debierre-Grockiego F."/>
            <person name="Delbecq S."/>
            <person name="Moubri-Menage K."/>
            <person name="Shams-Eldin H."/>
            <person name="Usmani-Brown S."/>
            <person name="Bringaud F."/>
            <person name="Wincker P."/>
            <person name="Vivares C.P."/>
            <person name="Schwarz R.T."/>
            <person name="Schetters T.P."/>
            <person name="Krause P.J."/>
            <person name="Gorenflot A."/>
            <person name="Berry V."/>
            <person name="Barbe V."/>
            <person name="Ben Mamoun C."/>
        </authorList>
    </citation>
    <scope>NUCLEOTIDE SEQUENCE [LARGE SCALE GENOMIC DNA]</scope>
    <source>
        <strain evidence="5 6">RI</strain>
    </source>
</reference>
<dbReference type="GeneID" id="24426400"/>
<protein>
    <submittedName>
        <fullName evidence="5">Uncharacterized protein</fullName>
    </submittedName>
</protein>
<accession>A0A1N6LY99</accession>
<keyword evidence="3 4" id="KW-0472">Membrane</keyword>
<evidence type="ECO:0000313" key="5">
    <source>
        <dbReference type="EMBL" id="SIO73845.1"/>
    </source>
</evidence>
<evidence type="ECO:0000256" key="4">
    <source>
        <dbReference type="SAM" id="Phobius"/>
    </source>
</evidence>
<dbReference type="SUPFAM" id="SSF81464">
    <property type="entry name" value="Cytochrome c oxidase subunit II-like, transmembrane region"/>
    <property type="match status" value="1"/>
</dbReference>
<dbReference type="GO" id="GO:0016020">
    <property type="term" value="C:membrane"/>
    <property type="evidence" value="ECO:0007669"/>
    <property type="project" value="UniProtKB-SubCell"/>
</dbReference>
<evidence type="ECO:0000256" key="1">
    <source>
        <dbReference type="ARBA" id="ARBA00004370"/>
    </source>
</evidence>
<dbReference type="RefSeq" id="XP_021337900.1">
    <property type="nucleotide sequence ID" value="XM_021482729.1"/>
</dbReference>
<dbReference type="VEuPathDB" id="PiroplasmaDB:BmR1_04g08845"/>
<dbReference type="InterPro" id="IPR036257">
    <property type="entry name" value="Cyt_c_oxidase_su2_TM_sf"/>
</dbReference>
<evidence type="ECO:0000256" key="2">
    <source>
        <dbReference type="ARBA" id="ARBA00022692"/>
    </source>
</evidence>
<evidence type="ECO:0000313" key="6">
    <source>
        <dbReference type="Proteomes" id="UP000002899"/>
    </source>
</evidence>
<keyword evidence="6" id="KW-1185">Reference proteome</keyword>
<dbReference type="AlphaFoldDB" id="A0A1N6LY99"/>
<keyword evidence="4" id="KW-1133">Transmembrane helix</keyword>
<sequence>MSYNVDGGKRAYRSPMFNFFSKILPISHADAPERWRTAMGGADPATPFAEALINYHNHAVMYMIFVVFTVFHAVRK</sequence>
<comment type="subcellular location">
    <subcellularLocation>
        <location evidence="1">Membrane</location>
    </subcellularLocation>
</comment>
<dbReference type="EMBL" id="LN871599">
    <property type="protein sequence ID" value="SIO73845.1"/>
    <property type="molecule type" value="Genomic_DNA"/>
</dbReference>
<feature type="transmembrane region" description="Helical" evidence="4">
    <location>
        <begin position="55"/>
        <end position="74"/>
    </location>
</feature>
<dbReference type="Proteomes" id="UP000002899">
    <property type="component" value="Chromosome IV"/>
</dbReference>
<reference evidence="5 6" key="2">
    <citation type="journal article" date="2013" name="PLoS ONE">
        <title>Whole genome mapping and re-organization of the nuclear and mitochondrial genomes of Babesia microti isolates.</title>
        <authorList>
            <person name="Cornillot E."/>
            <person name="Dassouli A."/>
            <person name="Garg A."/>
            <person name="Pachikara N."/>
            <person name="Randazzo S."/>
            <person name="Depoix D."/>
            <person name="Carcy B."/>
            <person name="Delbecq S."/>
            <person name="Frutos R."/>
            <person name="Silva J.C."/>
            <person name="Sutton R."/>
            <person name="Krause P.J."/>
            <person name="Mamoun C.B."/>
        </authorList>
    </citation>
    <scope>NUCLEOTIDE SEQUENCE [LARGE SCALE GENOMIC DNA]</scope>
    <source>
        <strain evidence="5 6">RI</strain>
    </source>
</reference>
<dbReference type="Gene3D" id="1.10.287.90">
    <property type="match status" value="1"/>
</dbReference>
<proteinExistence type="predicted"/>
<keyword evidence="2 4" id="KW-0812">Transmembrane</keyword>
<dbReference type="OrthoDB" id="430505at2759"/>
<name>A0A1N6LY99_BABMR</name>
<reference evidence="5 6" key="3">
    <citation type="journal article" date="2016" name="Sci. Rep.">
        <title>Genome-wide diversity and gene expression profiling of Babesia microti isolates identify polymorphic genes that mediate host-pathogen interactions.</title>
        <authorList>
            <person name="Silva J.C."/>
            <person name="Cornillot E."/>
            <person name="McCracken C."/>
            <person name="Usmani-Brown S."/>
            <person name="Dwivedi A."/>
            <person name="Ifeonu O.O."/>
            <person name="Crabtree J."/>
            <person name="Gotia H.T."/>
            <person name="Virji A.Z."/>
            <person name="Reynes C."/>
            <person name="Colinge J."/>
            <person name="Kumar V."/>
            <person name="Lawres L."/>
            <person name="Pazzi J.E."/>
            <person name="Pablo J.V."/>
            <person name="Hung C."/>
            <person name="Brancato J."/>
            <person name="Kumari P."/>
            <person name="Orvis J."/>
            <person name="Tretina K."/>
            <person name="Chibucos M."/>
            <person name="Ott S."/>
            <person name="Sadzewicz L."/>
            <person name="Sengamalay N."/>
            <person name="Shetty A.C."/>
            <person name="Su Q."/>
            <person name="Tallon L."/>
            <person name="Fraser C.M."/>
            <person name="Frutos R."/>
            <person name="Molina D.M."/>
            <person name="Krause P.J."/>
            <person name="Ben Mamoun C."/>
        </authorList>
    </citation>
    <scope>NUCLEOTIDE SEQUENCE [LARGE SCALE GENOMIC DNA]</scope>
    <source>
        <strain evidence="5 6">RI</strain>
    </source>
</reference>
<organism evidence="5 6">
    <name type="scientific">Babesia microti (strain RI)</name>
    <dbReference type="NCBI Taxonomy" id="1133968"/>
    <lineage>
        <taxon>Eukaryota</taxon>
        <taxon>Sar</taxon>
        <taxon>Alveolata</taxon>
        <taxon>Apicomplexa</taxon>
        <taxon>Aconoidasida</taxon>
        <taxon>Piroplasmida</taxon>
        <taxon>Babesiidae</taxon>
        <taxon>Babesia</taxon>
    </lineage>
</organism>